<comment type="catalytic activity">
    <reaction evidence="8">
        <text>Selective cleavage of 103-Arg-|-Ser-104 and 124-Ile-|-Ile-125 bonds in Limulus clotting factor B to form activated factor B. Cleavage of -Pro-Arg-|-Xaa- bonds in synthetic substrates.</text>
        <dbReference type="EC" id="3.4.21.84"/>
    </reaction>
</comment>
<reference evidence="12 13" key="1">
    <citation type="submission" date="2015-05" db="EMBL/GenBank/DDBJ databases">
        <title>Evolution of Trichinella species and genotypes.</title>
        <authorList>
            <person name="Korhonen P.K."/>
            <person name="Edoardo P."/>
            <person name="Giuseppe L.R."/>
            <person name="Gasser R.B."/>
        </authorList>
    </citation>
    <scope>NUCLEOTIDE SEQUENCE [LARGE SCALE GENOMIC DNA]</scope>
    <source>
        <strain evidence="12">ISS10</strain>
    </source>
</reference>
<dbReference type="PROSITE" id="PS00134">
    <property type="entry name" value="TRYPSIN_HIS"/>
    <property type="match status" value="1"/>
</dbReference>
<evidence type="ECO:0000256" key="10">
    <source>
        <dbReference type="RuleBase" id="RU363034"/>
    </source>
</evidence>
<dbReference type="InterPro" id="IPR001254">
    <property type="entry name" value="Trypsin_dom"/>
</dbReference>
<dbReference type="InterPro" id="IPR043504">
    <property type="entry name" value="Peptidase_S1_PA_chymotrypsin"/>
</dbReference>
<keyword evidence="1" id="KW-0768">Sushi</keyword>
<keyword evidence="2 10" id="KW-0645">Protease</keyword>
<comment type="caution">
    <text evidence="12">The sequence shown here is derived from an EMBL/GenBank/DDBJ whole genome shotgun (WGS) entry which is preliminary data.</text>
</comment>
<dbReference type="InterPro" id="IPR009003">
    <property type="entry name" value="Peptidase_S1_PA"/>
</dbReference>
<evidence type="ECO:0000256" key="7">
    <source>
        <dbReference type="ARBA" id="ARBA00023157"/>
    </source>
</evidence>
<proteinExistence type="predicted"/>
<dbReference type="PROSITE" id="PS50240">
    <property type="entry name" value="TRYPSIN_DOM"/>
    <property type="match status" value="1"/>
</dbReference>
<dbReference type="InterPro" id="IPR018114">
    <property type="entry name" value="TRYPSIN_HIS"/>
</dbReference>
<dbReference type="InterPro" id="IPR033116">
    <property type="entry name" value="TRYPSIN_SER"/>
</dbReference>
<keyword evidence="3" id="KW-0732">Signal</keyword>
<dbReference type="Gene3D" id="2.40.10.10">
    <property type="entry name" value="Trypsin-like serine proteases"/>
    <property type="match status" value="1"/>
</dbReference>
<dbReference type="GO" id="GO:0004252">
    <property type="term" value="F:serine-type endopeptidase activity"/>
    <property type="evidence" value="ECO:0007669"/>
    <property type="project" value="InterPro"/>
</dbReference>
<keyword evidence="7" id="KW-1015">Disulfide bond</keyword>
<evidence type="ECO:0000313" key="12">
    <source>
        <dbReference type="EMBL" id="KRZ50020.1"/>
    </source>
</evidence>
<dbReference type="PRINTS" id="PR00722">
    <property type="entry name" value="CHYMOTRYPSIN"/>
</dbReference>
<keyword evidence="12" id="KW-0472">Membrane</keyword>
<dbReference type="CDD" id="cd00190">
    <property type="entry name" value="Tryp_SPc"/>
    <property type="match status" value="1"/>
</dbReference>
<organism evidence="12 13">
    <name type="scientific">Trichinella nativa</name>
    <dbReference type="NCBI Taxonomy" id="6335"/>
    <lineage>
        <taxon>Eukaryota</taxon>
        <taxon>Metazoa</taxon>
        <taxon>Ecdysozoa</taxon>
        <taxon>Nematoda</taxon>
        <taxon>Enoplea</taxon>
        <taxon>Dorylaimia</taxon>
        <taxon>Trichinellida</taxon>
        <taxon>Trichinellidae</taxon>
        <taxon>Trichinella</taxon>
    </lineage>
</organism>
<keyword evidence="12" id="KW-0812">Transmembrane</keyword>
<gene>
    <name evidence="12" type="primary">Tmprss12</name>
    <name evidence="12" type="ORF">T02_7175</name>
</gene>
<sequence length="397" mass="43862">MAVSEGRLVTVDIINAQDYATIDDELNVHECTEESADQIVEELLSKSNANKDVLFEEVEDPLNENLTYSEAITLAEIEAEKRMKRSHHSSILNYLTAVGQNVVSDILNPYTVETVPCGTSVNSAVVNGYSLRIVRGSVVRPHSLPWQVLINIDNKSDDDAEDTICGGSLLKVQSEENSSNIVLTAAHCLYANETLIDKSKITVVLGVHNRLIKESNQMVRKVADVKIHSSFSLDMLTYDIAILLLNEPVKFNDYVRPICIPSKTTYNERLLYNCIVSGWGRTTENAELSSVLQQAAVPIMSDKECSRSSNRILYSPITMLCAGKSYGSSDACQGDSGGPLICKAQTGQWVQFGITSFGIGCGRMFYPGIYTRVSVFYTWIDKAVSELKNGNYKVEKI</sequence>
<evidence type="ECO:0000256" key="3">
    <source>
        <dbReference type="ARBA" id="ARBA00022729"/>
    </source>
</evidence>
<protein>
    <recommendedName>
        <fullName evidence="9">limulus clotting factor C</fullName>
        <ecNumber evidence="9">3.4.21.84</ecNumber>
    </recommendedName>
</protein>
<dbReference type="FunFam" id="2.40.10.10:FF:000120">
    <property type="entry name" value="Putative serine protease"/>
    <property type="match status" value="1"/>
</dbReference>
<evidence type="ECO:0000313" key="13">
    <source>
        <dbReference type="Proteomes" id="UP000054721"/>
    </source>
</evidence>
<keyword evidence="6 10" id="KW-0720">Serine protease</keyword>
<dbReference type="STRING" id="6335.A0A0V1KRX5"/>
<evidence type="ECO:0000256" key="4">
    <source>
        <dbReference type="ARBA" id="ARBA00022801"/>
    </source>
</evidence>
<evidence type="ECO:0000256" key="1">
    <source>
        <dbReference type="ARBA" id="ARBA00022659"/>
    </source>
</evidence>
<evidence type="ECO:0000256" key="6">
    <source>
        <dbReference type="ARBA" id="ARBA00022825"/>
    </source>
</evidence>
<evidence type="ECO:0000256" key="2">
    <source>
        <dbReference type="ARBA" id="ARBA00022670"/>
    </source>
</evidence>
<evidence type="ECO:0000256" key="8">
    <source>
        <dbReference type="ARBA" id="ARBA00052079"/>
    </source>
</evidence>
<feature type="domain" description="Peptidase S1" evidence="11">
    <location>
        <begin position="133"/>
        <end position="385"/>
    </location>
</feature>
<keyword evidence="4 10" id="KW-0378">Hydrolase</keyword>
<dbReference type="InterPro" id="IPR001314">
    <property type="entry name" value="Peptidase_S1A"/>
</dbReference>
<dbReference type="Pfam" id="PF00089">
    <property type="entry name" value="Trypsin"/>
    <property type="match status" value="1"/>
</dbReference>
<evidence type="ECO:0000256" key="5">
    <source>
        <dbReference type="ARBA" id="ARBA00022820"/>
    </source>
</evidence>
<dbReference type="Proteomes" id="UP000054721">
    <property type="component" value="Unassembled WGS sequence"/>
</dbReference>
<dbReference type="PANTHER" id="PTHR24252">
    <property type="entry name" value="ACROSIN-RELATED"/>
    <property type="match status" value="1"/>
</dbReference>
<dbReference type="SUPFAM" id="SSF50494">
    <property type="entry name" value="Trypsin-like serine proteases"/>
    <property type="match status" value="1"/>
</dbReference>
<keyword evidence="13" id="KW-1185">Reference proteome</keyword>
<dbReference type="PROSITE" id="PS00135">
    <property type="entry name" value="TRYPSIN_SER"/>
    <property type="match status" value="1"/>
</dbReference>
<evidence type="ECO:0000259" key="11">
    <source>
        <dbReference type="PROSITE" id="PS50240"/>
    </source>
</evidence>
<dbReference type="GO" id="GO:0042381">
    <property type="term" value="P:hemolymph coagulation"/>
    <property type="evidence" value="ECO:0007669"/>
    <property type="project" value="UniProtKB-KW"/>
</dbReference>
<dbReference type="AlphaFoldDB" id="A0A0V1KRX5"/>
<evidence type="ECO:0000256" key="9">
    <source>
        <dbReference type="ARBA" id="ARBA00066707"/>
    </source>
</evidence>
<dbReference type="SMART" id="SM00020">
    <property type="entry name" value="Tryp_SPc"/>
    <property type="match status" value="1"/>
</dbReference>
<name>A0A0V1KRX5_9BILA</name>
<dbReference type="EMBL" id="JYDW01000283">
    <property type="protein sequence ID" value="KRZ50020.1"/>
    <property type="molecule type" value="Genomic_DNA"/>
</dbReference>
<dbReference type="EC" id="3.4.21.84" evidence="9"/>
<dbReference type="GO" id="GO:0006508">
    <property type="term" value="P:proteolysis"/>
    <property type="evidence" value="ECO:0007669"/>
    <property type="project" value="UniProtKB-KW"/>
</dbReference>
<dbReference type="PANTHER" id="PTHR24252:SF18">
    <property type="entry name" value="OVOCHYMASE 1"/>
    <property type="match status" value="1"/>
</dbReference>
<accession>A0A0V1KRX5</accession>
<dbReference type="OrthoDB" id="5912168at2759"/>
<keyword evidence="5" id="KW-0353">Hemolymph clotting</keyword>